<gene>
    <name evidence="1" type="ORF">PWA60_28620</name>
</gene>
<evidence type="ECO:0000313" key="1">
    <source>
        <dbReference type="EMBL" id="WEA23726.1"/>
    </source>
</evidence>
<proteinExistence type="predicted"/>
<accession>A0AAJ5SDW9</accession>
<dbReference type="RefSeq" id="WP_181133322.1">
    <property type="nucleotide sequence ID" value="NZ_CP118679.1"/>
</dbReference>
<organism evidence="1 2">
    <name type="scientific">Pseudomonas juntendi</name>
    <dbReference type="NCBI Taxonomy" id="2666183"/>
    <lineage>
        <taxon>Bacteria</taxon>
        <taxon>Pseudomonadati</taxon>
        <taxon>Pseudomonadota</taxon>
        <taxon>Gammaproteobacteria</taxon>
        <taxon>Pseudomonadales</taxon>
        <taxon>Pseudomonadaceae</taxon>
        <taxon>Pseudomonas</taxon>
    </lineage>
</organism>
<dbReference type="EMBL" id="CP118679">
    <property type="protein sequence ID" value="WEA23726.1"/>
    <property type="molecule type" value="Genomic_DNA"/>
</dbReference>
<protein>
    <submittedName>
        <fullName evidence="1">Uncharacterized protein</fullName>
    </submittedName>
</protein>
<dbReference type="Proteomes" id="UP001217631">
    <property type="component" value="Plasmid pHNGDW697-2"/>
</dbReference>
<name>A0AAJ5SDW9_9PSED</name>
<evidence type="ECO:0000313" key="2">
    <source>
        <dbReference type="Proteomes" id="UP001217631"/>
    </source>
</evidence>
<dbReference type="AlphaFoldDB" id="A0AAJ5SDW9"/>
<reference evidence="1" key="1">
    <citation type="submission" date="2023-02" db="EMBL/GenBank/DDBJ databases">
        <title>tmexCD-toprJ-like cluster.</title>
        <authorList>
            <person name="Gao X."/>
            <person name="Wang C."/>
            <person name="Liu J."/>
        </authorList>
    </citation>
    <scope>NUCLEOTIDE SEQUENCE</scope>
    <source>
        <strain evidence="1">GDW21C697WI</strain>
        <plasmid evidence="1">pHNGDW697-2</plasmid>
    </source>
</reference>
<sequence length="139" mass="15483">MRFKTSAKKIMCIRTTYVPGADGVPGRGVDKTIVSVDLWSTSVPEDVKDLLDEAEQQQLQAFLDERQQRSEKLMTGYALEKLAKNLETATKALDNPEILGRELTQAEIVAIWRGLDAMRLKMKRAGYLRPKTSAGEGGK</sequence>
<keyword evidence="1" id="KW-0614">Plasmid</keyword>
<geneLocation type="plasmid" evidence="1 2">
    <name>pHNGDW697-2</name>
</geneLocation>